<gene>
    <name evidence="1" type="ORF">O6H91_08G112000</name>
</gene>
<evidence type="ECO:0000313" key="1">
    <source>
        <dbReference type="EMBL" id="KAJ7547977.1"/>
    </source>
</evidence>
<organism evidence="1 2">
    <name type="scientific">Diphasiastrum complanatum</name>
    <name type="common">Issler's clubmoss</name>
    <name type="synonym">Lycopodium complanatum</name>
    <dbReference type="NCBI Taxonomy" id="34168"/>
    <lineage>
        <taxon>Eukaryota</taxon>
        <taxon>Viridiplantae</taxon>
        <taxon>Streptophyta</taxon>
        <taxon>Embryophyta</taxon>
        <taxon>Tracheophyta</taxon>
        <taxon>Lycopodiopsida</taxon>
        <taxon>Lycopodiales</taxon>
        <taxon>Lycopodiaceae</taxon>
        <taxon>Lycopodioideae</taxon>
        <taxon>Diphasiastrum</taxon>
    </lineage>
</organism>
<dbReference type="Proteomes" id="UP001162992">
    <property type="component" value="Chromosome 8"/>
</dbReference>
<protein>
    <submittedName>
        <fullName evidence="1">Uncharacterized protein</fullName>
    </submittedName>
</protein>
<sequence>MAAFTSFFQALRRSRPSTAAMVLERVAWQGSRRHFSLWDSKFRSELQGSGAVGGTSEMQDLEQNLLGPLTKPSDDNSEKDGREVSMDLESEYAALGDVREGIGGREPDAVVGFIEPAMRGSDLVGNAAADTWSNVHSPVDAVIAMLDAVHTTTGVPWWLTIAGSTMALRASLFPLTIIQLKKVSKFSNLWPKLPPPISKYGSGKTYLEQWNVFRQRCQEVEAPNPLWLIVVPLVHIPIFISWILAVRQMAIVHYPGFDMGGAFWFVDLTVPAQGTVGAIFPLLVAITYFTNIQVEVLNLQYNRSTDFAVICLLGEISFTSSALKSGHMVALIKWYKWWLQFLTIPALYVGFSLPQGIFMYWLPNNLCSLAQTLVLQNPAVRKRLGITSEPIKLPVFAKSYVKDNKPLKELKYDELVVLAAEHVAKRQHGRAIELLNYALQKSPENVEAYIALGKLHLDQQEFGEAADYYNLAATKAKDDRNLIVAKSGAGVALFSQGKKTEAIAQLRIVESLPEPNDDSSKHRYFRALVILGSALYQEDQKFEALDVLRKAAKYDPSVHKFYVSKLEKELGLDNPP</sequence>
<dbReference type="EMBL" id="CM055099">
    <property type="protein sequence ID" value="KAJ7547977.1"/>
    <property type="molecule type" value="Genomic_DNA"/>
</dbReference>
<name>A0ACC2D155_DIPCM</name>
<proteinExistence type="predicted"/>
<accession>A0ACC2D155</accession>
<evidence type="ECO:0000313" key="2">
    <source>
        <dbReference type="Proteomes" id="UP001162992"/>
    </source>
</evidence>
<reference evidence="2" key="1">
    <citation type="journal article" date="2024" name="Proc. Natl. Acad. Sci. U.S.A.">
        <title>Extraordinary preservation of gene collinearity over three hundred million years revealed in homosporous lycophytes.</title>
        <authorList>
            <person name="Li C."/>
            <person name="Wickell D."/>
            <person name="Kuo L.Y."/>
            <person name="Chen X."/>
            <person name="Nie B."/>
            <person name="Liao X."/>
            <person name="Peng D."/>
            <person name="Ji J."/>
            <person name="Jenkins J."/>
            <person name="Williams M."/>
            <person name="Shu S."/>
            <person name="Plott C."/>
            <person name="Barry K."/>
            <person name="Rajasekar S."/>
            <person name="Grimwood J."/>
            <person name="Han X."/>
            <person name="Sun S."/>
            <person name="Hou Z."/>
            <person name="He W."/>
            <person name="Dai G."/>
            <person name="Sun C."/>
            <person name="Schmutz J."/>
            <person name="Leebens-Mack J.H."/>
            <person name="Li F.W."/>
            <person name="Wang L."/>
        </authorList>
    </citation>
    <scope>NUCLEOTIDE SEQUENCE [LARGE SCALE GENOMIC DNA]</scope>
    <source>
        <strain evidence="2">cv. PW_Plant_1</strain>
    </source>
</reference>
<keyword evidence="2" id="KW-1185">Reference proteome</keyword>
<comment type="caution">
    <text evidence="1">The sequence shown here is derived from an EMBL/GenBank/DDBJ whole genome shotgun (WGS) entry which is preliminary data.</text>
</comment>